<keyword evidence="2" id="KW-0732">Signal</keyword>
<name>A0AAD7BH39_9AGAR</name>
<evidence type="ECO:0000313" key="4">
    <source>
        <dbReference type="Proteomes" id="UP001221142"/>
    </source>
</evidence>
<dbReference type="EMBL" id="JARKIF010000016">
    <property type="protein sequence ID" value="KAJ7621080.1"/>
    <property type="molecule type" value="Genomic_DNA"/>
</dbReference>
<evidence type="ECO:0000256" key="1">
    <source>
        <dbReference type="SAM" id="MobiDB-lite"/>
    </source>
</evidence>
<feature type="chain" id="PRO_5041923252" evidence="2">
    <location>
        <begin position="17"/>
        <end position="507"/>
    </location>
</feature>
<reference evidence="3" key="1">
    <citation type="submission" date="2023-03" db="EMBL/GenBank/DDBJ databases">
        <title>Massive genome expansion in bonnet fungi (Mycena s.s.) driven by repeated elements and novel gene families across ecological guilds.</title>
        <authorList>
            <consortium name="Lawrence Berkeley National Laboratory"/>
            <person name="Harder C.B."/>
            <person name="Miyauchi S."/>
            <person name="Viragh M."/>
            <person name="Kuo A."/>
            <person name="Thoen E."/>
            <person name="Andreopoulos B."/>
            <person name="Lu D."/>
            <person name="Skrede I."/>
            <person name="Drula E."/>
            <person name="Henrissat B."/>
            <person name="Morin E."/>
            <person name="Kohler A."/>
            <person name="Barry K."/>
            <person name="LaButti K."/>
            <person name="Morin E."/>
            <person name="Salamov A."/>
            <person name="Lipzen A."/>
            <person name="Mereny Z."/>
            <person name="Hegedus B."/>
            <person name="Baldrian P."/>
            <person name="Stursova M."/>
            <person name="Weitz H."/>
            <person name="Taylor A."/>
            <person name="Grigoriev I.V."/>
            <person name="Nagy L.G."/>
            <person name="Martin F."/>
            <person name="Kauserud H."/>
        </authorList>
    </citation>
    <scope>NUCLEOTIDE SEQUENCE</scope>
    <source>
        <strain evidence="3">9284</strain>
    </source>
</reference>
<protein>
    <submittedName>
        <fullName evidence="3">Uncharacterized protein</fullName>
    </submittedName>
</protein>
<dbReference type="Proteomes" id="UP001221142">
    <property type="component" value="Unassembled WGS sequence"/>
</dbReference>
<organism evidence="3 4">
    <name type="scientific">Roridomyces roridus</name>
    <dbReference type="NCBI Taxonomy" id="1738132"/>
    <lineage>
        <taxon>Eukaryota</taxon>
        <taxon>Fungi</taxon>
        <taxon>Dikarya</taxon>
        <taxon>Basidiomycota</taxon>
        <taxon>Agaricomycotina</taxon>
        <taxon>Agaricomycetes</taxon>
        <taxon>Agaricomycetidae</taxon>
        <taxon>Agaricales</taxon>
        <taxon>Marasmiineae</taxon>
        <taxon>Mycenaceae</taxon>
        <taxon>Roridomyces</taxon>
    </lineage>
</organism>
<accession>A0AAD7BH39</accession>
<comment type="caution">
    <text evidence="3">The sequence shown here is derived from an EMBL/GenBank/DDBJ whole genome shotgun (WGS) entry which is preliminary data.</text>
</comment>
<keyword evidence="4" id="KW-1185">Reference proteome</keyword>
<feature type="signal peptide" evidence="2">
    <location>
        <begin position="1"/>
        <end position="16"/>
    </location>
</feature>
<evidence type="ECO:0000256" key="2">
    <source>
        <dbReference type="SAM" id="SignalP"/>
    </source>
</evidence>
<dbReference type="InterPro" id="IPR038921">
    <property type="entry name" value="YOR389W-like"/>
</dbReference>
<gene>
    <name evidence="3" type="ORF">FB45DRAFT_928277</name>
</gene>
<evidence type="ECO:0000313" key="3">
    <source>
        <dbReference type="EMBL" id="KAJ7621080.1"/>
    </source>
</evidence>
<sequence>MRLAILGGAAVLAASASQVPFHVYPEAWDLNVAPSINATGHLVFDTVSSFLQHWPNTRYRNGHSLVPGTVPVGTLLYHGRGDSNPEHSYMFCRGSAAAGCWHLTLVAVRPLRVLYFDGSSAGKNEKRPHGFSGYKEQRSLDLCAWGKPLGIDGFLREIILCDFTAGVEMVSMANLASAGWGIPGPGGPRRPPPGEPLDYTAPAVAEVILSGSWHNRYPGDRRIKLDLTQLISFYDTMLVPSLIPERFTDERWEHRLLGISPEDIAAVKRRLATFYTTPLTASSGVDWDTLFKVIVDRYDTRLEVVQYLLSTPEAPLASAKKAMKQFRVMLTPYILNSAVPAEQGNSWAAPVFAFCATSHTSHIRRNAFISEKLTDSEHLLLHAVEETNREICRVVVSMWAEGVLAGLDDSLPPPHLPVHDEGPSEALVQKWKSAVEGLMSWLDWSVWIKCRPECGFEEICYLPTWPFGRLKRPEGGEGRAGPPGRGFPMPDDPEILHPQPQCVRRFD</sequence>
<dbReference type="PANTHER" id="PTHR35204">
    <property type="entry name" value="YALI0A21131P"/>
    <property type="match status" value="1"/>
</dbReference>
<dbReference type="AlphaFoldDB" id="A0AAD7BH39"/>
<proteinExistence type="predicted"/>
<feature type="region of interest" description="Disordered" evidence="1">
    <location>
        <begin position="472"/>
        <end position="507"/>
    </location>
</feature>
<dbReference type="PANTHER" id="PTHR35204:SF1">
    <property type="entry name" value="ENTEROTOXIN"/>
    <property type="match status" value="1"/>
</dbReference>